<reference evidence="1 2" key="1">
    <citation type="journal article" date="2023" name="Int. J. Mol. Sci.">
        <title>De Novo Assembly and Annotation of 11 Diverse Shrub Willow (Salix) Genomes Reveals Novel Gene Organization in Sex-Linked Regions.</title>
        <authorList>
            <person name="Hyden B."/>
            <person name="Feng K."/>
            <person name="Yates T.B."/>
            <person name="Jawdy S."/>
            <person name="Cereghino C."/>
            <person name="Smart L.B."/>
            <person name="Muchero W."/>
        </authorList>
    </citation>
    <scope>NUCLEOTIDE SEQUENCE [LARGE SCALE GENOMIC DNA]</scope>
    <source>
        <tissue evidence="1">Shoot tip</tissue>
    </source>
</reference>
<organism evidence="1 2">
    <name type="scientific">Salix udensis</name>
    <dbReference type="NCBI Taxonomy" id="889485"/>
    <lineage>
        <taxon>Eukaryota</taxon>
        <taxon>Viridiplantae</taxon>
        <taxon>Streptophyta</taxon>
        <taxon>Embryophyta</taxon>
        <taxon>Tracheophyta</taxon>
        <taxon>Spermatophyta</taxon>
        <taxon>Magnoliopsida</taxon>
        <taxon>eudicotyledons</taxon>
        <taxon>Gunneridae</taxon>
        <taxon>Pentapetalae</taxon>
        <taxon>rosids</taxon>
        <taxon>fabids</taxon>
        <taxon>Malpighiales</taxon>
        <taxon>Salicaceae</taxon>
        <taxon>Saliceae</taxon>
        <taxon>Salix</taxon>
    </lineage>
</organism>
<evidence type="ECO:0000313" key="1">
    <source>
        <dbReference type="EMBL" id="KAJ6423355.1"/>
    </source>
</evidence>
<dbReference type="EMBL" id="JAPFFJ010000006">
    <property type="protein sequence ID" value="KAJ6423355.1"/>
    <property type="molecule type" value="Genomic_DNA"/>
</dbReference>
<protein>
    <submittedName>
        <fullName evidence="1">Uncharacterized protein</fullName>
    </submittedName>
</protein>
<proteinExistence type="predicted"/>
<keyword evidence="2" id="KW-1185">Reference proteome</keyword>
<dbReference type="AlphaFoldDB" id="A0AAD6PBV1"/>
<feature type="non-terminal residue" evidence="1">
    <location>
        <position position="82"/>
    </location>
</feature>
<gene>
    <name evidence="1" type="ORF">OIU84_024323</name>
</gene>
<accession>A0AAD6PBV1</accession>
<sequence>MEMEDRTDRTRWEELMVIDEAGGSRASQGQGGYLSDMLDTEILTGSRTIEGFEFSDQVGVPEEHGTDVSDGVVENLTDSFAS</sequence>
<comment type="caution">
    <text evidence="1">The sequence shown here is derived from an EMBL/GenBank/DDBJ whole genome shotgun (WGS) entry which is preliminary data.</text>
</comment>
<dbReference type="Proteomes" id="UP001162972">
    <property type="component" value="Chromosome 16"/>
</dbReference>
<evidence type="ECO:0000313" key="2">
    <source>
        <dbReference type="Proteomes" id="UP001162972"/>
    </source>
</evidence>
<name>A0AAD6PBV1_9ROSI</name>